<comment type="caution">
    <text evidence="5">The sequence shown here is derived from an EMBL/GenBank/DDBJ whole genome shotgun (WGS) entry which is preliminary data.</text>
</comment>
<dbReference type="Gene3D" id="3.40.50.1100">
    <property type="match status" value="2"/>
</dbReference>
<evidence type="ECO:0000256" key="3">
    <source>
        <dbReference type="ARBA" id="ARBA00023239"/>
    </source>
</evidence>
<organism evidence="5 6">
    <name type="scientific">Mesorhizobium retamae</name>
    <dbReference type="NCBI Taxonomy" id="2912854"/>
    <lineage>
        <taxon>Bacteria</taxon>
        <taxon>Pseudomonadati</taxon>
        <taxon>Pseudomonadota</taxon>
        <taxon>Alphaproteobacteria</taxon>
        <taxon>Hyphomicrobiales</taxon>
        <taxon>Phyllobacteriaceae</taxon>
        <taxon>Mesorhizobium</taxon>
    </lineage>
</organism>
<dbReference type="InterPro" id="IPR050147">
    <property type="entry name" value="Ser/Thr_Dehydratase"/>
</dbReference>
<dbReference type="EMBL" id="JAKREW010000023">
    <property type="protein sequence ID" value="MCG7507327.1"/>
    <property type="molecule type" value="Genomic_DNA"/>
</dbReference>
<dbReference type="PANTHER" id="PTHR48078">
    <property type="entry name" value="THREONINE DEHYDRATASE, MITOCHONDRIAL-RELATED"/>
    <property type="match status" value="1"/>
</dbReference>
<evidence type="ECO:0000313" key="5">
    <source>
        <dbReference type="EMBL" id="MCG7507327.1"/>
    </source>
</evidence>
<protein>
    <submittedName>
        <fullName evidence="5">Pyridoxal-phosphate dependent enzyme</fullName>
    </submittedName>
</protein>
<evidence type="ECO:0000313" key="6">
    <source>
        <dbReference type="Proteomes" id="UP001201701"/>
    </source>
</evidence>
<evidence type="ECO:0000256" key="2">
    <source>
        <dbReference type="ARBA" id="ARBA00022898"/>
    </source>
</evidence>
<proteinExistence type="predicted"/>
<feature type="domain" description="Tryptophan synthase beta chain-like PALP" evidence="4">
    <location>
        <begin position="33"/>
        <end position="312"/>
    </location>
</feature>
<dbReference type="InterPro" id="IPR036052">
    <property type="entry name" value="TrpB-like_PALP_sf"/>
</dbReference>
<dbReference type="Proteomes" id="UP001201701">
    <property type="component" value="Unassembled WGS sequence"/>
</dbReference>
<name>A0ABS9QIU5_9HYPH</name>
<keyword evidence="6" id="KW-1185">Reference proteome</keyword>
<evidence type="ECO:0000256" key="1">
    <source>
        <dbReference type="ARBA" id="ARBA00001933"/>
    </source>
</evidence>
<keyword evidence="3" id="KW-0456">Lyase</keyword>
<keyword evidence="2" id="KW-0663">Pyridoxal phosphate</keyword>
<gene>
    <name evidence="5" type="ORF">L4923_20035</name>
</gene>
<dbReference type="RefSeq" id="WP_239368365.1">
    <property type="nucleotide sequence ID" value="NZ_JAKREW010000023.1"/>
</dbReference>
<dbReference type="Pfam" id="PF00291">
    <property type="entry name" value="PALP"/>
    <property type="match status" value="1"/>
</dbReference>
<comment type="cofactor">
    <cofactor evidence="1">
        <name>pyridoxal 5'-phosphate</name>
        <dbReference type="ChEBI" id="CHEBI:597326"/>
    </cofactor>
</comment>
<evidence type="ECO:0000259" key="4">
    <source>
        <dbReference type="Pfam" id="PF00291"/>
    </source>
</evidence>
<dbReference type="PANTHER" id="PTHR48078:SF6">
    <property type="entry name" value="L-THREONINE DEHYDRATASE CATABOLIC TDCB"/>
    <property type="match status" value="1"/>
</dbReference>
<sequence length="331" mass="34492">MTPLSGSWETAGPRRPGLDEIEAARGRLAPYMLRTPLVHLDLGLPDQRIFLKLETLSPTGAFKLRPALNALLSRDIATLRNGVATASSGNMAYGVAWAANRLGVPMAAYMYSGAPQTKIDGVRKLGGEVRFISMETWWRYIVGAERPDLKELLINPVTDQAVLTGNGTIGLEIVEDLPEVDVVVTPFGGGSLTTGVASAVKASRPQAKVIAAEDENAAPVTAALAAGSIVEIETRPSFVKSIGGPSLVPQLWPVVSQLIDGAVAVSLDQITDAMRLLFSKGKVVAEGAGAASLAAALASDQIRGNVVCVISGGNIDAMAYSQALAGTIPDP</sequence>
<accession>A0ABS9QIU5</accession>
<dbReference type="SUPFAM" id="SSF53686">
    <property type="entry name" value="Tryptophan synthase beta subunit-like PLP-dependent enzymes"/>
    <property type="match status" value="1"/>
</dbReference>
<dbReference type="InterPro" id="IPR001926">
    <property type="entry name" value="TrpB-like_PALP"/>
</dbReference>
<reference evidence="5 6" key="1">
    <citation type="submission" date="2022-02" db="EMBL/GenBank/DDBJ databases">
        <title>Draft genome sequence of Mezorhizobium retamae strain IRAMC:0171 isolated from Retama raetam nodules.</title>
        <authorList>
            <person name="Bengaied R."/>
            <person name="Sbissi I."/>
            <person name="Huber K."/>
            <person name="Ghodbane F."/>
            <person name="Nouioui I."/>
            <person name="Tarhouni M."/>
            <person name="Gtari M."/>
        </authorList>
    </citation>
    <scope>NUCLEOTIDE SEQUENCE [LARGE SCALE GENOMIC DNA]</scope>
    <source>
        <strain evidence="5 6">IRAMC:0171</strain>
    </source>
</reference>